<sequence length="335" mass="35695">MLKKFSIGFILSVMMLVLAACGGNDNDASTDSGSKKDTSKKDADITIGFSQVTQESPFYISLVEGAKEEAAKLGVELIVIDAQNDIEKQNADVQSLLTKGIDALILNPTNPSAVSPSMKAAKQNDVPVITVDRNTNDQPTAYVGRDNEEMGRLAGEKAVALLGGAGSAKGKIIELQGDAGGTVMMARHAGFHEMIEKEAGIEVIEGPYNDYIRAKAVTSMQDLLQAHPDVDLVYAHNDDMALGALQVLKQANLLDQVSIVGIDGLMEAIKHIEDGQYDATVLNDPITMGKLAVQTAVKIVKGEEVDKYIDGGTALVDSSNAGEYLSDEYEFAVME</sequence>
<dbReference type="SUPFAM" id="SSF53822">
    <property type="entry name" value="Periplasmic binding protein-like I"/>
    <property type="match status" value="1"/>
</dbReference>
<feature type="chain" id="PRO_5045765626" evidence="4">
    <location>
        <begin position="20"/>
        <end position="335"/>
    </location>
</feature>
<evidence type="ECO:0000313" key="7">
    <source>
        <dbReference type="Proteomes" id="UP001223586"/>
    </source>
</evidence>
<feature type="signal peptide" evidence="4">
    <location>
        <begin position="1"/>
        <end position="19"/>
    </location>
</feature>
<evidence type="ECO:0000256" key="3">
    <source>
        <dbReference type="ARBA" id="ARBA00022729"/>
    </source>
</evidence>
<organism evidence="6 7">
    <name type="scientific">Bacillus chungangensis</name>
    <dbReference type="NCBI Taxonomy" id="587633"/>
    <lineage>
        <taxon>Bacteria</taxon>
        <taxon>Bacillati</taxon>
        <taxon>Bacillota</taxon>
        <taxon>Bacilli</taxon>
        <taxon>Bacillales</taxon>
        <taxon>Bacillaceae</taxon>
        <taxon>Bacillus</taxon>
    </lineage>
</organism>
<gene>
    <name evidence="6" type="ORF">J2S08_002482</name>
</gene>
<dbReference type="PANTHER" id="PTHR46847">
    <property type="entry name" value="D-ALLOSE-BINDING PERIPLASMIC PROTEIN-RELATED"/>
    <property type="match status" value="1"/>
</dbReference>
<evidence type="ECO:0000256" key="2">
    <source>
        <dbReference type="ARBA" id="ARBA00007639"/>
    </source>
</evidence>
<protein>
    <submittedName>
        <fullName evidence="6">Ribose transport system substrate-binding protein</fullName>
    </submittedName>
</protein>
<comment type="similarity">
    <text evidence="2">Belongs to the bacterial solute-binding protein 2 family.</text>
</comment>
<evidence type="ECO:0000313" key="6">
    <source>
        <dbReference type="EMBL" id="MDQ0176624.1"/>
    </source>
</evidence>
<comment type="caution">
    <text evidence="6">The sequence shown here is derived from an EMBL/GenBank/DDBJ whole genome shotgun (WGS) entry which is preliminary data.</text>
</comment>
<keyword evidence="3 4" id="KW-0732">Signal</keyword>
<dbReference type="PANTHER" id="PTHR46847:SF1">
    <property type="entry name" value="D-ALLOSE-BINDING PERIPLASMIC PROTEIN-RELATED"/>
    <property type="match status" value="1"/>
</dbReference>
<proteinExistence type="inferred from homology"/>
<dbReference type="InterPro" id="IPR025997">
    <property type="entry name" value="SBP_2_dom"/>
</dbReference>
<dbReference type="PROSITE" id="PS51257">
    <property type="entry name" value="PROKAR_LIPOPROTEIN"/>
    <property type="match status" value="1"/>
</dbReference>
<name>A0ABT9WTS0_9BACI</name>
<dbReference type="RefSeq" id="WP_307229926.1">
    <property type="nucleotide sequence ID" value="NZ_JAUSTT010000014.1"/>
</dbReference>
<evidence type="ECO:0000259" key="5">
    <source>
        <dbReference type="Pfam" id="PF13407"/>
    </source>
</evidence>
<accession>A0ABT9WTS0</accession>
<dbReference type="InterPro" id="IPR028082">
    <property type="entry name" value="Peripla_BP_I"/>
</dbReference>
<feature type="domain" description="Periplasmic binding protein" evidence="5">
    <location>
        <begin position="47"/>
        <end position="304"/>
    </location>
</feature>
<evidence type="ECO:0000256" key="4">
    <source>
        <dbReference type="SAM" id="SignalP"/>
    </source>
</evidence>
<evidence type="ECO:0000256" key="1">
    <source>
        <dbReference type="ARBA" id="ARBA00004196"/>
    </source>
</evidence>
<dbReference type="EMBL" id="JAUSTT010000014">
    <property type="protein sequence ID" value="MDQ0176624.1"/>
    <property type="molecule type" value="Genomic_DNA"/>
</dbReference>
<dbReference type="Proteomes" id="UP001223586">
    <property type="component" value="Unassembled WGS sequence"/>
</dbReference>
<keyword evidence="7" id="KW-1185">Reference proteome</keyword>
<dbReference type="Pfam" id="PF13407">
    <property type="entry name" value="Peripla_BP_4"/>
    <property type="match status" value="1"/>
</dbReference>
<reference evidence="6 7" key="1">
    <citation type="submission" date="2023-07" db="EMBL/GenBank/DDBJ databases">
        <title>Genomic Encyclopedia of Type Strains, Phase IV (KMG-IV): sequencing the most valuable type-strain genomes for metagenomic binning, comparative biology and taxonomic classification.</title>
        <authorList>
            <person name="Goeker M."/>
        </authorList>
    </citation>
    <scope>NUCLEOTIDE SEQUENCE [LARGE SCALE GENOMIC DNA]</scope>
    <source>
        <strain evidence="6 7">DSM 23837</strain>
    </source>
</reference>
<dbReference type="Gene3D" id="3.40.50.2300">
    <property type="match status" value="2"/>
</dbReference>
<comment type="subcellular location">
    <subcellularLocation>
        <location evidence="1">Cell envelope</location>
    </subcellularLocation>
</comment>